<name>A0AAV2CWY8_9ROSI</name>
<evidence type="ECO:0008006" key="4">
    <source>
        <dbReference type="Google" id="ProtNLM"/>
    </source>
</evidence>
<proteinExistence type="predicted"/>
<sequence>MPLILGRPFLATTKDLIDVNEGTLILRDVEEKITLGIESKPRSEDVKEVESNDKNASGGEPFKMNPTITVIPCGDVKQEIKESITPKEIRRRTWRERMNRIIALKKEEDNAKVIGQEGHPMDLSWEATSLTVRSWWIHSRWFHILKHYRFATSR</sequence>
<gene>
    <name evidence="2" type="ORF">LTRI10_LOCUS7534</name>
</gene>
<accession>A0AAV2CWY8</accession>
<evidence type="ECO:0000256" key="1">
    <source>
        <dbReference type="SAM" id="MobiDB-lite"/>
    </source>
</evidence>
<reference evidence="2 3" key="1">
    <citation type="submission" date="2024-04" db="EMBL/GenBank/DDBJ databases">
        <authorList>
            <person name="Fracassetti M."/>
        </authorList>
    </citation>
    <scope>NUCLEOTIDE SEQUENCE [LARGE SCALE GENOMIC DNA]</scope>
</reference>
<evidence type="ECO:0000313" key="3">
    <source>
        <dbReference type="Proteomes" id="UP001497516"/>
    </source>
</evidence>
<organism evidence="2 3">
    <name type="scientific">Linum trigynum</name>
    <dbReference type="NCBI Taxonomy" id="586398"/>
    <lineage>
        <taxon>Eukaryota</taxon>
        <taxon>Viridiplantae</taxon>
        <taxon>Streptophyta</taxon>
        <taxon>Embryophyta</taxon>
        <taxon>Tracheophyta</taxon>
        <taxon>Spermatophyta</taxon>
        <taxon>Magnoliopsida</taxon>
        <taxon>eudicotyledons</taxon>
        <taxon>Gunneridae</taxon>
        <taxon>Pentapetalae</taxon>
        <taxon>rosids</taxon>
        <taxon>fabids</taxon>
        <taxon>Malpighiales</taxon>
        <taxon>Linaceae</taxon>
        <taxon>Linum</taxon>
    </lineage>
</organism>
<feature type="region of interest" description="Disordered" evidence="1">
    <location>
        <begin position="40"/>
        <end position="68"/>
    </location>
</feature>
<keyword evidence="3" id="KW-1185">Reference proteome</keyword>
<protein>
    <recommendedName>
        <fullName evidence="4">Reverse transcriptase domain-containing protein</fullName>
    </recommendedName>
</protein>
<dbReference type="Proteomes" id="UP001497516">
    <property type="component" value="Chromosome 10"/>
</dbReference>
<feature type="compositionally biased region" description="Basic and acidic residues" evidence="1">
    <location>
        <begin position="40"/>
        <end position="53"/>
    </location>
</feature>
<dbReference type="EMBL" id="OZ034814">
    <property type="protein sequence ID" value="CAL1360076.1"/>
    <property type="molecule type" value="Genomic_DNA"/>
</dbReference>
<dbReference type="AlphaFoldDB" id="A0AAV2CWY8"/>
<evidence type="ECO:0000313" key="2">
    <source>
        <dbReference type="EMBL" id="CAL1360076.1"/>
    </source>
</evidence>